<name>A0A074XAR2_AURPU</name>
<dbReference type="EMBL" id="KL585009">
    <property type="protein sequence ID" value="KEQ79117.1"/>
    <property type="molecule type" value="Genomic_DNA"/>
</dbReference>
<gene>
    <name evidence="3" type="ORF">M438DRAFT_349952</name>
</gene>
<dbReference type="SUPFAM" id="SSF55347">
    <property type="entry name" value="Glyceraldehyde-3-phosphate dehydrogenase-like, C-terminal domain"/>
    <property type="match status" value="1"/>
</dbReference>
<proteinExistence type="predicted"/>
<dbReference type="RefSeq" id="XP_029755304.1">
    <property type="nucleotide sequence ID" value="XM_029906514.1"/>
</dbReference>
<evidence type="ECO:0000313" key="4">
    <source>
        <dbReference type="Proteomes" id="UP000030706"/>
    </source>
</evidence>
<dbReference type="PANTHER" id="PTHR43708">
    <property type="entry name" value="CONSERVED EXPRESSED OXIDOREDUCTASE (EUROFUNG)"/>
    <property type="match status" value="1"/>
</dbReference>
<dbReference type="SUPFAM" id="SSF51735">
    <property type="entry name" value="NAD(P)-binding Rossmann-fold domains"/>
    <property type="match status" value="1"/>
</dbReference>
<dbReference type="HOGENOM" id="CLU_023194_25_2_1"/>
<keyword evidence="4" id="KW-1185">Reference proteome</keyword>
<dbReference type="InterPro" id="IPR000683">
    <property type="entry name" value="Gfo/Idh/MocA-like_OxRdtase_N"/>
</dbReference>
<dbReference type="Gene3D" id="3.30.360.10">
    <property type="entry name" value="Dihydrodipicolinate Reductase, domain 2"/>
    <property type="match status" value="1"/>
</dbReference>
<dbReference type="InterPro" id="IPR051317">
    <property type="entry name" value="Gfo/Idh/MocA_oxidoreduct"/>
</dbReference>
<evidence type="ECO:0000259" key="2">
    <source>
        <dbReference type="Pfam" id="PF22685"/>
    </source>
</evidence>
<dbReference type="Pfam" id="PF01408">
    <property type="entry name" value="GFO_IDH_MocA"/>
    <property type="match status" value="1"/>
</dbReference>
<dbReference type="Gene3D" id="3.40.50.720">
    <property type="entry name" value="NAD(P)-binding Rossmann-like Domain"/>
    <property type="match status" value="1"/>
</dbReference>
<sequence length="370" mass="40038">MTKIGVGFIGLSAGGGWASAAHLPYLKSTDKFEIVALTNSSKKSAQESMSKHHIENAEAYDSVEEMVKNSRVNLVVCAVAFFSHYQLVKPALEAGKDVYVEWQLGATTKEAEELTNLAKEKGVRTFVGLQGRASHLISTLQTLLSEGGIGRLLVSQMSGSACTPETGTKLPPRYSYFKDREAEGTTGQVMLNIYIGHTVDYMAAVIGEPATVSAELKTTWPTIDLVDDDKVLETGITKTADDYVSLHGITANGTTYTYNMRGGDAFAPDEGFAWDIIGDKGQIRVTGSTIMANLGAEDYKIRIKVHTTRKISDVELDACLDLPLAAQNVGKLYESYAAGDSLCTFEDAIQRHKFLDGVFQAADKGKVVEI</sequence>
<accession>A0A074XAR2</accession>
<reference evidence="3 4" key="1">
    <citation type="journal article" date="2014" name="BMC Genomics">
        <title>Genome sequencing of four Aureobasidium pullulans varieties: biotechnological potential, stress tolerance, and description of new species.</title>
        <authorList>
            <person name="Gostin Ar C."/>
            <person name="Ohm R.A."/>
            <person name="Kogej T."/>
            <person name="Sonjak S."/>
            <person name="Turk M."/>
            <person name="Zajc J."/>
            <person name="Zalar P."/>
            <person name="Grube M."/>
            <person name="Sun H."/>
            <person name="Han J."/>
            <person name="Sharma A."/>
            <person name="Chiniquy J."/>
            <person name="Ngan C.Y."/>
            <person name="Lipzen A."/>
            <person name="Barry K."/>
            <person name="Grigoriev I.V."/>
            <person name="Gunde-Cimerman N."/>
        </authorList>
    </citation>
    <scope>NUCLEOTIDE SEQUENCE [LARGE SCALE GENOMIC DNA]</scope>
    <source>
        <strain evidence="3 4">EXF-150</strain>
    </source>
</reference>
<dbReference type="InterPro" id="IPR055080">
    <property type="entry name" value="Gal80p-like_C"/>
</dbReference>
<evidence type="ECO:0000313" key="3">
    <source>
        <dbReference type="EMBL" id="KEQ79117.1"/>
    </source>
</evidence>
<dbReference type="STRING" id="1043002.A0A074XAR2"/>
<dbReference type="InterPro" id="IPR036291">
    <property type="entry name" value="NAD(P)-bd_dom_sf"/>
</dbReference>
<dbReference type="Pfam" id="PF22685">
    <property type="entry name" value="Gal80p_C-like"/>
    <property type="match status" value="1"/>
</dbReference>
<protein>
    <submittedName>
        <fullName evidence="3">NAD(P)-binding protein</fullName>
    </submittedName>
</protein>
<dbReference type="PANTHER" id="PTHR43708:SF1">
    <property type="entry name" value="GALACTOSE_LACTOSE METABOLISM REGULATORY PROTEIN GAL80"/>
    <property type="match status" value="1"/>
</dbReference>
<dbReference type="GeneID" id="40748820"/>
<dbReference type="GO" id="GO:0000166">
    <property type="term" value="F:nucleotide binding"/>
    <property type="evidence" value="ECO:0007669"/>
    <property type="project" value="InterPro"/>
</dbReference>
<dbReference type="AlphaFoldDB" id="A0A074XAR2"/>
<dbReference type="OrthoDB" id="64915at2759"/>
<evidence type="ECO:0000259" key="1">
    <source>
        <dbReference type="Pfam" id="PF01408"/>
    </source>
</evidence>
<feature type="domain" description="Gfo/Idh/MocA-like oxidoreductase N-terminal" evidence="1">
    <location>
        <begin position="6"/>
        <end position="128"/>
    </location>
</feature>
<dbReference type="Proteomes" id="UP000030706">
    <property type="component" value="Unassembled WGS sequence"/>
</dbReference>
<feature type="domain" description="Gal80p-like C-terminal" evidence="2">
    <location>
        <begin position="137"/>
        <end position="287"/>
    </location>
</feature>
<organism evidence="3 4">
    <name type="scientific">Aureobasidium pullulans EXF-150</name>
    <dbReference type="NCBI Taxonomy" id="1043002"/>
    <lineage>
        <taxon>Eukaryota</taxon>
        <taxon>Fungi</taxon>
        <taxon>Dikarya</taxon>
        <taxon>Ascomycota</taxon>
        <taxon>Pezizomycotina</taxon>
        <taxon>Dothideomycetes</taxon>
        <taxon>Dothideomycetidae</taxon>
        <taxon>Dothideales</taxon>
        <taxon>Saccotheciaceae</taxon>
        <taxon>Aureobasidium</taxon>
    </lineage>
</organism>